<evidence type="ECO:0000256" key="1">
    <source>
        <dbReference type="SAM" id="MobiDB-lite"/>
    </source>
</evidence>
<gene>
    <name evidence="2" type="ORF">PAPOLLO_LOCUS23784</name>
</gene>
<sequence>MSSESDTDKASASTPKKQRLVRGDLVKKEKHRLQKYRVEWENDPIFSRWVARDNFDVYKARCKVCETSITADKQVLVKHSEGKKHLKNLSVVRGSKSVTSYFASTCSSSSETNTKKMATVAEIKLAAYLAEHNIAFNAADHLGKLLKECFIDSKVAKEINLTRKKCAKIICNVIAPSHKTVMVVKLTNTKFSIMTDESTDISTNKTSCVVVRFYDETEGRIKSQFWNLHDIFSDNDTETANTGATAGRSLNEDQVIQLLGDGNFSDIEDFEDDDDEIQPSTFENLQLDDPEPEPQPSVAPEPEPMQDTPGPSQLTPRPRSLRPPSRKRVWKQKILYYVAKGTN</sequence>
<protein>
    <submittedName>
        <fullName evidence="2">(apollo) hypothetical protein</fullName>
    </submittedName>
</protein>
<evidence type="ECO:0000313" key="2">
    <source>
        <dbReference type="EMBL" id="CAG5047138.1"/>
    </source>
</evidence>
<feature type="region of interest" description="Disordered" evidence="1">
    <location>
        <begin position="282"/>
        <end position="327"/>
    </location>
</feature>
<dbReference type="AlphaFoldDB" id="A0A8S3XXS5"/>
<dbReference type="EMBL" id="CAJQZP010001449">
    <property type="protein sequence ID" value="CAG5047138.1"/>
    <property type="molecule type" value="Genomic_DNA"/>
</dbReference>
<proteinExistence type="predicted"/>
<feature type="region of interest" description="Disordered" evidence="1">
    <location>
        <begin position="1"/>
        <end position="20"/>
    </location>
</feature>
<dbReference type="OrthoDB" id="10023262at2759"/>
<organism evidence="2 3">
    <name type="scientific">Parnassius apollo</name>
    <name type="common">Apollo butterfly</name>
    <name type="synonym">Papilio apollo</name>
    <dbReference type="NCBI Taxonomy" id="110799"/>
    <lineage>
        <taxon>Eukaryota</taxon>
        <taxon>Metazoa</taxon>
        <taxon>Ecdysozoa</taxon>
        <taxon>Arthropoda</taxon>
        <taxon>Hexapoda</taxon>
        <taxon>Insecta</taxon>
        <taxon>Pterygota</taxon>
        <taxon>Neoptera</taxon>
        <taxon>Endopterygota</taxon>
        <taxon>Lepidoptera</taxon>
        <taxon>Glossata</taxon>
        <taxon>Ditrysia</taxon>
        <taxon>Papilionoidea</taxon>
        <taxon>Papilionidae</taxon>
        <taxon>Parnassiinae</taxon>
        <taxon>Parnassini</taxon>
        <taxon>Parnassius</taxon>
        <taxon>Parnassius</taxon>
    </lineage>
</organism>
<reference evidence="2" key="1">
    <citation type="submission" date="2021-04" db="EMBL/GenBank/DDBJ databases">
        <authorList>
            <person name="Tunstrom K."/>
        </authorList>
    </citation>
    <scope>NUCLEOTIDE SEQUENCE</scope>
</reference>
<feature type="compositionally biased region" description="Polar residues" evidence="1">
    <location>
        <begin position="1"/>
        <end position="15"/>
    </location>
</feature>
<feature type="compositionally biased region" description="Pro residues" evidence="1">
    <location>
        <begin position="293"/>
        <end position="303"/>
    </location>
</feature>
<name>A0A8S3XXS5_PARAO</name>
<accession>A0A8S3XXS5</accession>
<comment type="caution">
    <text evidence="2">The sequence shown here is derived from an EMBL/GenBank/DDBJ whole genome shotgun (WGS) entry which is preliminary data.</text>
</comment>
<keyword evidence="3" id="KW-1185">Reference proteome</keyword>
<dbReference type="PANTHER" id="PTHR37162">
    <property type="entry name" value="HAT FAMILY DIMERISATION DOMAINCONTAINING PROTEIN-RELATED"/>
    <property type="match status" value="1"/>
</dbReference>
<dbReference type="PANTHER" id="PTHR37162:SF1">
    <property type="entry name" value="BED-TYPE DOMAIN-CONTAINING PROTEIN"/>
    <property type="match status" value="1"/>
</dbReference>
<evidence type="ECO:0000313" key="3">
    <source>
        <dbReference type="Proteomes" id="UP000691718"/>
    </source>
</evidence>
<dbReference type="Proteomes" id="UP000691718">
    <property type="component" value="Unassembled WGS sequence"/>
</dbReference>